<evidence type="ECO:0000256" key="1">
    <source>
        <dbReference type="SAM" id="MobiDB-lite"/>
    </source>
</evidence>
<dbReference type="RefSeq" id="WP_176304668.1">
    <property type="nucleotide sequence ID" value="NZ_JABWCV010000026.1"/>
</dbReference>
<dbReference type="AlphaFoldDB" id="A0A7Y6RFJ4"/>
<organism evidence="2 3">
    <name type="scientific">Vreelandella maris</name>
    <dbReference type="NCBI Taxonomy" id="2729617"/>
    <lineage>
        <taxon>Bacteria</taxon>
        <taxon>Pseudomonadati</taxon>
        <taxon>Pseudomonadota</taxon>
        <taxon>Gammaproteobacteria</taxon>
        <taxon>Oceanospirillales</taxon>
        <taxon>Halomonadaceae</taxon>
        <taxon>Vreelandella</taxon>
    </lineage>
</organism>
<feature type="compositionally biased region" description="Gly residues" evidence="1">
    <location>
        <begin position="461"/>
        <end position="478"/>
    </location>
</feature>
<proteinExistence type="predicted"/>
<comment type="caution">
    <text evidence="2">The sequence shown here is derived from an EMBL/GenBank/DDBJ whole genome shotgun (WGS) entry which is preliminary data.</text>
</comment>
<keyword evidence="3" id="KW-1185">Reference proteome</keyword>
<evidence type="ECO:0008006" key="4">
    <source>
        <dbReference type="Google" id="ProtNLM"/>
    </source>
</evidence>
<sequence length="621" mass="65785">MSELRASVVMDLRGNLERQSRRYEGAMRQMANNGQRHMTRLQRVTGAVGRQLDRVGNRWVALATGAAGFGAVRNLVNLEERFTRLGIQSQKSAEEMEELRRQIFETAREPDIRVDPSQITGAIEAIVEKTGDLEFARDNIRNIAAAISATGAEGTNIGQIMAEFQKMDIRAPEQVLGVIDTLNQQGKQGAFTLQNLASLGPRVVTAYTALGRTGPEAIREMGAALQVIMQGAGDPQSAASSFEALLRTFQNAEKASEITRLSGVQIFDPESLKEGREVLRPINELMVELVEASEGKASRMSEAFPDSEALKAFNAIMSEYNLTGSVDSIERFLQVQGDGTTTMGDSARAADTAAGSMRNLSSAWQDFADTNLSEYIQDAADALNSLDQETVDRWLKIAGITAGGVAGLYALRSLGRLGVDLGRGAGSLMGRSTTGGVAGGLGAASSMAPVPVFVTNMGALGGGGSPGRTGGTRKGGGYTPPTTRTGGTTSAPTTSQKPRLSSQALSAASRVGNSSTVAVGRALPAISTVLAAQGIGGLIEDAVERTETGGKIGNYVELARESAKQAVMEYGRNSVDTFRDAGESVLRIFVDQDGRVKDARAERGQGGPEIDVDLGNWRTWQ</sequence>
<accession>A0A7Y6RFJ4</accession>
<evidence type="ECO:0000313" key="2">
    <source>
        <dbReference type="EMBL" id="NVF16000.1"/>
    </source>
</evidence>
<dbReference type="EMBL" id="JABWCV010000026">
    <property type="protein sequence ID" value="NVF16000.1"/>
    <property type="molecule type" value="Genomic_DNA"/>
</dbReference>
<evidence type="ECO:0000313" key="3">
    <source>
        <dbReference type="Proteomes" id="UP000589984"/>
    </source>
</evidence>
<feature type="region of interest" description="Disordered" evidence="1">
    <location>
        <begin position="461"/>
        <end position="500"/>
    </location>
</feature>
<protein>
    <recommendedName>
        <fullName evidence="4">Phage tail tape measure protein</fullName>
    </recommendedName>
</protein>
<dbReference type="Proteomes" id="UP000589984">
    <property type="component" value="Unassembled WGS sequence"/>
</dbReference>
<name>A0A7Y6RFJ4_9GAMM</name>
<reference evidence="2 3" key="1">
    <citation type="submission" date="2020-06" db="EMBL/GenBank/DDBJ databases">
        <title>Halomonas sp. QX-1 draft genome sequence.</title>
        <authorList>
            <person name="Qiu X."/>
        </authorList>
    </citation>
    <scope>NUCLEOTIDE SEQUENCE [LARGE SCALE GENOMIC DNA]</scope>
    <source>
        <strain evidence="2 3">QX-1</strain>
    </source>
</reference>
<gene>
    <name evidence="2" type="ORF">HUO07_17755</name>
</gene>
<feature type="compositionally biased region" description="Low complexity" evidence="1">
    <location>
        <begin position="479"/>
        <end position="500"/>
    </location>
</feature>